<dbReference type="PANTHER" id="PTHR43776:SF7">
    <property type="entry name" value="D,D-DIPEPTIDE TRANSPORT ATP-BINDING PROTEIN DDPF-RELATED"/>
    <property type="match status" value="1"/>
</dbReference>
<dbReference type="PROSITE" id="PS50893">
    <property type="entry name" value="ABC_TRANSPORTER_2"/>
    <property type="match status" value="1"/>
</dbReference>
<dbReference type="Pfam" id="PF00005">
    <property type="entry name" value="ABC_tran"/>
    <property type="match status" value="1"/>
</dbReference>
<keyword evidence="4 6" id="KW-0067">ATP-binding</keyword>
<feature type="non-terminal residue" evidence="6">
    <location>
        <position position="229"/>
    </location>
</feature>
<dbReference type="CDD" id="cd03257">
    <property type="entry name" value="ABC_NikE_OppD_transporters"/>
    <property type="match status" value="1"/>
</dbReference>
<comment type="similarity">
    <text evidence="1">Belongs to the ABC transporter superfamily.</text>
</comment>
<dbReference type="Proteomes" id="UP000293854">
    <property type="component" value="Unassembled WGS sequence"/>
</dbReference>
<evidence type="ECO:0000313" key="7">
    <source>
        <dbReference type="Proteomes" id="UP000293854"/>
    </source>
</evidence>
<reference evidence="6 7" key="1">
    <citation type="submission" date="2018-11" db="EMBL/GenBank/DDBJ databases">
        <title>Genomic profiling of Staphylococcus species from a Poultry farm system in KwaZulu-Natal, South Africa.</title>
        <authorList>
            <person name="Amoako D.G."/>
            <person name="Somboro A.M."/>
            <person name="Abia A.L.K."/>
            <person name="Bester L.A."/>
            <person name="Essack S.Y."/>
        </authorList>
    </citation>
    <scope>NUCLEOTIDE SEQUENCE [LARGE SCALE GENOMIC DNA]</scope>
    <source>
        <strain evidence="6 7">SA11</strain>
    </source>
</reference>
<dbReference type="InterPro" id="IPR003593">
    <property type="entry name" value="AAA+_ATPase"/>
</dbReference>
<dbReference type="InterPro" id="IPR003439">
    <property type="entry name" value="ABC_transporter-like_ATP-bd"/>
</dbReference>
<dbReference type="InterPro" id="IPR050319">
    <property type="entry name" value="ABC_transp_ATP-bind"/>
</dbReference>
<dbReference type="AlphaFoldDB" id="A0A4Q7CMQ5"/>
<organism evidence="6 7">
    <name type="scientific">Staphylococcus condimenti</name>
    <dbReference type="NCBI Taxonomy" id="70255"/>
    <lineage>
        <taxon>Bacteria</taxon>
        <taxon>Bacillati</taxon>
        <taxon>Bacillota</taxon>
        <taxon>Bacilli</taxon>
        <taxon>Bacillales</taxon>
        <taxon>Staphylococcaceae</taxon>
        <taxon>Staphylococcus</taxon>
    </lineage>
</organism>
<dbReference type="RefSeq" id="WP_130135680.1">
    <property type="nucleotide sequence ID" value="NZ_RQTE01000215.1"/>
</dbReference>
<evidence type="ECO:0000259" key="5">
    <source>
        <dbReference type="PROSITE" id="PS50893"/>
    </source>
</evidence>
<dbReference type="EMBL" id="RQTE01000215">
    <property type="protein sequence ID" value="RZI00893.1"/>
    <property type="molecule type" value="Genomic_DNA"/>
</dbReference>
<proteinExistence type="inferred from homology"/>
<dbReference type="SMART" id="SM00382">
    <property type="entry name" value="AAA"/>
    <property type="match status" value="1"/>
</dbReference>
<evidence type="ECO:0000256" key="1">
    <source>
        <dbReference type="ARBA" id="ARBA00005417"/>
    </source>
</evidence>
<dbReference type="GO" id="GO:0055085">
    <property type="term" value="P:transmembrane transport"/>
    <property type="evidence" value="ECO:0007669"/>
    <property type="project" value="UniProtKB-ARBA"/>
</dbReference>
<accession>A0A4Q7CMQ5</accession>
<feature type="domain" description="ABC transporter" evidence="5">
    <location>
        <begin position="2"/>
        <end position="227"/>
    </location>
</feature>
<dbReference type="PANTHER" id="PTHR43776">
    <property type="entry name" value="TRANSPORT ATP-BINDING PROTEIN"/>
    <property type="match status" value="1"/>
</dbReference>
<dbReference type="InterPro" id="IPR027417">
    <property type="entry name" value="P-loop_NTPase"/>
</dbReference>
<sequence>MLEVKHVFQSYVKGRQKKEVLHDVSFNCPRGEDIAIIGESGSGKSTLGRLVLGIEKPKSGVVLLDGKPVDVLENRSGKMSAVFQNYTSSLHPYFSVKQLIEEPLIHAEPKMPSKQRLSRIMNLLEDVGLDESYLKRYPKMLSGGEAQRIAIARSISTYPNYIMLDEAISSLDMSIQVQILDLLKYLKEKHQLSYIFITDDKQTAVYLCKKIIVFKEGKIQETLMSEVLY</sequence>
<dbReference type="InterPro" id="IPR017871">
    <property type="entry name" value="ABC_transporter-like_CS"/>
</dbReference>
<dbReference type="Gene3D" id="3.40.50.300">
    <property type="entry name" value="P-loop containing nucleotide triphosphate hydrolases"/>
    <property type="match status" value="1"/>
</dbReference>
<gene>
    <name evidence="6" type="ORF">EIG99_10205</name>
</gene>
<dbReference type="SUPFAM" id="SSF52540">
    <property type="entry name" value="P-loop containing nucleoside triphosphate hydrolases"/>
    <property type="match status" value="1"/>
</dbReference>
<name>A0A4Q7CMQ5_9STAP</name>
<evidence type="ECO:0000256" key="4">
    <source>
        <dbReference type="ARBA" id="ARBA00022840"/>
    </source>
</evidence>
<comment type="caution">
    <text evidence="6">The sequence shown here is derived from an EMBL/GenBank/DDBJ whole genome shotgun (WGS) entry which is preliminary data.</text>
</comment>
<keyword evidence="3" id="KW-0547">Nucleotide-binding</keyword>
<evidence type="ECO:0000256" key="3">
    <source>
        <dbReference type="ARBA" id="ARBA00022741"/>
    </source>
</evidence>
<dbReference type="PROSITE" id="PS00211">
    <property type="entry name" value="ABC_TRANSPORTER_1"/>
    <property type="match status" value="1"/>
</dbReference>
<evidence type="ECO:0000256" key="2">
    <source>
        <dbReference type="ARBA" id="ARBA00022448"/>
    </source>
</evidence>
<dbReference type="GO" id="GO:0016887">
    <property type="term" value="F:ATP hydrolysis activity"/>
    <property type="evidence" value="ECO:0007669"/>
    <property type="project" value="InterPro"/>
</dbReference>
<keyword evidence="2" id="KW-0813">Transport</keyword>
<protein>
    <submittedName>
        <fullName evidence="6">ATP-binding cassette domain-containing protein</fullName>
    </submittedName>
</protein>
<dbReference type="GO" id="GO:0005524">
    <property type="term" value="F:ATP binding"/>
    <property type="evidence" value="ECO:0007669"/>
    <property type="project" value="UniProtKB-KW"/>
</dbReference>
<evidence type="ECO:0000313" key="6">
    <source>
        <dbReference type="EMBL" id="RZI00893.1"/>
    </source>
</evidence>